<evidence type="ECO:0000313" key="7">
    <source>
        <dbReference type="Proteomes" id="UP001168972"/>
    </source>
</evidence>
<dbReference type="EMBL" id="JAQQBR010000001">
    <property type="protein sequence ID" value="KAK0183000.1"/>
    <property type="molecule type" value="Genomic_DNA"/>
</dbReference>
<comment type="subcellular location">
    <subcellularLocation>
        <location evidence="2">Nucleus</location>
    </subcellularLocation>
</comment>
<dbReference type="Gene3D" id="2.30.30.210">
    <property type="entry name" value="Ribonuclease P/MRP, subunit p29"/>
    <property type="match status" value="1"/>
</dbReference>
<dbReference type="PANTHER" id="PTHR13348:SF0">
    <property type="entry name" value="RIBONUCLEASE P PROTEIN SUBUNIT P29"/>
    <property type="match status" value="1"/>
</dbReference>
<dbReference type="InterPro" id="IPR016848">
    <property type="entry name" value="RNase_P/MRP_Rpp29-subunit"/>
</dbReference>
<keyword evidence="7" id="KW-1185">Reference proteome</keyword>
<gene>
    <name evidence="6" type="ORF">PV327_001079</name>
</gene>
<dbReference type="GO" id="GO:0033204">
    <property type="term" value="F:ribonuclease P RNA binding"/>
    <property type="evidence" value="ECO:0007669"/>
    <property type="project" value="InterPro"/>
</dbReference>
<dbReference type="Pfam" id="PF01868">
    <property type="entry name" value="RNase_P-MRP_p29"/>
    <property type="match status" value="1"/>
</dbReference>
<evidence type="ECO:0000256" key="3">
    <source>
        <dbReference type="ARBA" id="ARBA00006181"/>
    </source>
</evidence>
<evidence type="ECO:0000256" key="5">
    <source>
        <dbReference type="ARBA" id="ARBA00046486"/>
    </source>
</evidence>
<evidence type="ECO:0000256" key="2">
    <source>
        <dbReference type="ARBA" id="ARBA00004123"/>
    </source>
</evidence>
<protein>
    <recommendedName>
        <fullName evidence="4">Ribonuclease P protein subunit p29</fullName>
    </recommendedName>
</protein>
<accession>A0AA39G7H1</accession>
<dbReference type="PANTHER" id="PTHR13348">
    <property type="entry name" value="RIBONUCLEASE P SUBUNIT P29"/>
    <property type="match status" value="1"/>
</dbReference>
<name>A0AA39G7H1_MICHY</name>
<dbReference type="SUPFAM" id="SSF101744">
    <property type="entry name" value="Rof/RNase P subunit-like"/>
    <property type="match status" value="1"/>
</dbReference>
<evidence type="ECO:0000256" key="1">
    <source>
        <dbReference type="ARBA" id="ARBA00002435"/>
    </source>
</evidence>
<comment type="similarity">
    <text evidence="3">Belongs to the eukaryotic/archaeal RNase P protein component 1 family.</text>
</comment>
<dbReference type="GO" id="GO:0030677">
    <property type="term" value="C:ribonuclease P complex"/>
    <property type="evidence" value="ECO:0007669"/>
    <property type="project" value="InterPro"/>
</dbReference>
<evidence type="ECO:0000256" key="4">
    <source>
        <dbReference type="ARBA" id="ARBA00016225"/>
    </source>
</evidence>
<proteinExistence type="inferred from homology"/>
<reference evidence="6" key="1">
    <citation type="journal article" date="2023" name="bioRxiv">
        <title>Scaffold-level genome assemblies of two parasitoid biocontrol wasps reveal the parthenogenesis mechanism and an associated novel virus.</title>
        <authorList>
            <person name="Inwood S."/>
            <person name="Skelly J."/>
            <person name="Guhlin J."/>
            <person name="Harrop T."/>
            <person name="Goldson S."/>
            <person name="Dearden P."/>
        </authorList>
    </citation>
    <scope>NUCLEOTIDE SEQUENCE</scope>
    <source>
        <strain evidence="6">Lincoln</strain>
        <tissue evidence="6">Whole body</tissue>
    </source>
</reference>
<dbReference type="GO" id="GO:0005634">
    <property type="term" value="C:nucleus"/>
    <property type="evidence" value="ECO:0007669"/>
    <property type="project" value="UniProtKB-SubCell"/>
</dbReference>
<dbReference type="InterPro" id="IPR036980">
    <property type="entry name" value="RNase_P/MRP_Rpp29_sf"/>
</dbReference>
<sequence length="228" mass="26219">MKPSHEICKPLPSELTKQVNTSETREEFIVDFLKKRLPDSDVKGISDELTKTFIFDKLKSRVKKVKPKKKSFLNIRKQKLIGINTDIGNKNGKLKYKDLLPINKMWLEYIQQAIGFKSFKDLPTSSIDQRWEMVNQRLMKADYHGAKISVIRSKCPSLIGITGLIVQDTKNTFRVISEDNIIRTIPKPVVAIKIYLLGASLELFCKEFCIRPAERAVKKFKANHLAEL</sequence>
<dbReference type="InterPro" id="IPR002730">
    <property type="entry name" value="Rpp29/RNP1"/>
</dbReference>
<comment type="function">
    <text evidence="1">Component of ribonuclease P, a ribonucleoprotein complex that generates mature tRNA molecules by cleaving their 5'-ends.</text>
</comment>
<dbReference type="InterPro" id="IPR023534">
    <property type="entry name" value="Rof/RNase_P-like"/>
</dbReference>
<dbReference type="Proteomes" id="UP001168972">
    <property type="component" value="Unassembled WGS sequence"/>
</dbReference>
<comment type="subunit">
    <text evidence="5">Component of nuclear RNase P and RNase MRP ribonucleoproteins. RNase P consists of a catalytic RNA moiety and 10 different protein chains; POP1, POP4, POP5, POP7, RPP14, RPP21, RPP25, RPP30, RPP38 and RPP40. Within the RNase P complex, POP1, POP7 and RPP25 form the 'finger' subcomplex, POP5, RPP14, RPP40 and homodimeric RPP30 form the 'palm' subcomplex, and RPP21, POP4 and RPP38 form the 'wrist' subcomplex. All subunits of the RNase P complex interact with the catalytic RNA. Several subunits of RNase P are also part of the RNase MRP complex. RNase MRP consists of a catalytic RNA moiety and about 8 protein subunits; POP1, POP7, RPP25, RPP30, RPP38, RPP40 and possibly also POP4 and POP5.</text>
</comment>
<evidence type="ECO:0000313" key="6">
    <source>
        <dbReference type="EMBL" id="KAK0183000.1"/>
    </source>
</evidence>
<dbReference type="SMART" id="SM00538">
    <property type="entry name" value="POP4"/>
    <property type="match status" value="1"/>
</dbReference>
<dbReference type="GO" id="GO:0001682">
    <property type="term" value="P:tRNA 5'-leader removal"/>
    <property type="evidence" value="ECO:0007669"/>
    <property type="project" value="InterPro"/>
</dbReference>
<reference evidence="6" key="2">
    <citation type="submission" date="2023-03" db="EMBL/GenBank/DDBJ databases">
        <authorList>
            <person name="Inwood S.N."/>
            <person name="Skelly J.G."/>
            <person name="Guhlin J."/>
            <person name="Harrop T.W.R."/>
            <person name="Goldson S.G."/>
            <person name="Dearden P.K."/>
        </authorList>
    </citation>
    <scope>NUCLEOTIDE SEQUENCE</scope>
    <source>
        <strain evidence="6">Lincoln</strain>
        <tissue evidence="6">Whole body</tissue>
    </source>
</reference>
<organism evidence="6 7">
    <name type="scientific">Microctonus hyperodae</name>
    <name type="common">Parasitoid wasp</name>
    <dbReference type="NCBI Taxonomy" id="165561"/>
    <lineage>
        <taxon>Eukaryota</taxon>
        <taxon>Metazoa</taxon>
        <taxon>Ecdysozoa</taxon>
        <taxon>Arthropoda</taxon>
        <taxon>Hexapoda</taxon>
        <taxon>Insecta</taxon>
        <taxon>Pterygota</taxon>
        <taxon>Neoptera</taxon>
        <taxon>Endopterygota</taxon>
        <taxon>Hymenoptera</taxon>
        <taxon>Apocrita</taxon>
        <taxon>Ichneumonoidea</taxon>
        <taxon>Braconidae</taxon>
        <taxon>Euphorinae</taxon>
        <taxon>Microctonus</taxon>
    </lineage>
</organism>
<dbReference type="AlphaFoldDB" id="A0AA39G7H1"/>
<dbReference type="GO" id="GO:0000172">
    <property type="term" value="C:ribonuclease MRP complex"/>
    <property type="evidence" value="ECO:0007669"/>
    <property type="project" value="InterPro"/>
</dbReference>
<dbReference type="GO" id="GO:0006364">
    <property type="term" value="P:rRNA processing"/>
    <property type="evidence" value="ECO:0007669"/>
    <property type="project" value="TreeGrafter"/>
</dbReference>
<comment type="caution">
    <text evidence="6">The sequence shown here is derived from an EMBL/GenBank/DDBJ whole genome shotgun (WGS) entry which is preliminary data.</text>
</comment>